<dbReference type="Proteomes" id="UP000248798">
    <property type="component" value="Unassembled WGS sequence"/>
</dbReference>
<accession>A0A328FI17</accession>
<dbReference type="OrthoDB" id="9997at2"/>
<dbReference type="EMBL" id="QLNI01000011">
    <property type="protein sequence ID" value="RAM02793.1"/>
    <property type="molecule type" value="Genomic_DNA"/>
</dbReference>
<dbReference type="EMBL" id="CP036313">
    <property type="protein sequence ID" value="QBH14999.1"/>
    <property type="molecule type" value="Genomic_DNA"/>
</dbReference>
<keyword evidence="4" id="KW-1185">Reference proteome</keyword>
<reference evidence="2 3" key="1">
    <citation type="submission" date="2018-06" db="EMBL/GenBank/DDBJ databases">
        <title>Complete Genome Sequence of Desulfobacter hydrogenophilus (DSM3380).</title>
        <authorList>
            <person name="Marietou A."/>
            <person name="Schreiber L."/>
            <person name="Marshall I."/>
            <person name="Jorgensen B."/>
        </authorList>
    </citation>
    <scope>NUCLEOTIDE SEQUENCE [LARGE SCALE GENOMIC DNA]</scope>
    <source>
        <strain evidence="2 3">DSM 3380</strain>
    </source>
</reference>
<evidence type="ECO:0000313" key="1">
    <source>
        <dbReference type="EMBL" id="QBH14999.1"/>
    </source>
</evidence>
<evidence type="ECO:0000313" key="4">
    <source>
        <dbReference type="Proteomes" id="UP000293902"/>
    </source>
</evidence>
<sequence>MFKFIVKSFFLLFVLAVVACPFLFLFAVIDKTPAVGKPPELSFDQVKRMEQLVRLYKPDSMSVRQTRQVELFEQDLNLMAAYVASEFVDQVAIFPQIRLSDPFINISTAVKIPQTPLGEYINTACVLKIENGRPRVHSMSAGFFTLPGSLITAALSYLGQALLAPDEYKLVLQNLDALQSVAINRQQLSFTYDWNPDALNRLHESQKSMLIAPEHQDRLILYTNALAKMCSTFKKYDVNKVCVVRVIRPLFKLALEQSNVSKNPVEENRAVLQTISLFCLGRGLEHLVTEERAANLISPESIALTLWDREDLVKHFFVSAGIAVSGGSKLSNFAGLSKEVADSGGGSGFSFADLAADRAGVRLGELATGSAQKASEIQQKMAAAKTEGQFMPRIDNLPEGIMELQFKKRYSDFDSNAYTLVENEITQRINACLVYQ</sequence>
<evidence type="ECO:0000313" key="2">
    <source>
        <dbReference type="EMBL" id="RAM02793.1"/>
    </source>
</evidence>
<dbReference type="RefSeq" id="WP_111955118.1">
    <property type="nucleotide sequence ID" value="NZ_CP036313.1"/>
</dbReference>
<reference evidence="1 4" key="2">
    <citation type="submission" date="2019-02" db="EMBL/GenBank/DDBJ databases">
        <title>Complete genome sequence of Desulfobacter hydrogenophilus AcRS1.</title>
        <authorList>
            <person name="Marietou A."/>
            <person name="Lund M.B."/>
            <person name="Marshall I.P.G."/>
            <person name="Schreiber L."/>
            <person name="Jorgensen B."/>
        </authorList>
    </citation>
    <scope>NUCLEOTIDE SEQUENCE [LARGE SCALE GENOMIC DNA]</scope>
    <source>
        <strain evidence="1 4">AcRS1</strain>
    </source>
</reference>
<protein>
    <submittedName>
        <fullName evidence="2">Uncharacterized protein</fullName>
    </submittedName>
</protein>
<dbReference type="Proteomes" id="UP000293902">
    <property type="component" value="Chromosome"/>
</dbReference>
<gene>
    <name evidence="2" type="ORF">DO021_06860</name>
    <name evidence="1" type="ORF">EYB58_20000</name>
</gene>
<organism evidence="2 3">
    <name type="scientific">Desulfobacter hydrogenophilus</name>
    <dbReference type="NCBI Taxonomy" id="2291"/>
    <lineage>
        <taxon>Bacteria</taxon>
        <taxon>Pseudomonadati</taxon>
        <taxon>Thermodesulfobacteriota</taxon>
        <taxon>Desulfobacteria</taxon>
        <taxon>Desulfobacterales</taxon>
        <taxon>Desulfobacteraceae</taxon>
        <taxon>Desulfobacter</taxon>
    </lineage>
</organism>
<proteinExistence type="predicted"/>
<dbReference type="PROSITE" id="PS51257">
    <property type="entry name" value="PROKAR_LIPOPROTEIN"/>
    <property type="match status" value="1"/>
</dbReference>
<evidence type="ECO:0000313" key="3">
    <source>
        <dbReference type="Proteomes" id="UP000248798"/>
    </source>
</evidence>
<dbReference type="AlphaFoldDB" id="A0A328FI17"/>
<name>A0A328FI17_9BACT</name>